<gene>
    <name evidence="2" type="ORF">VV01_02350</name>
</gene>
<keyword evidence="1" id="KW-0812">Transmembrane</keyword>
<evidence type="ECO:0000313" key="3">
    <source>
        <dbReference type="Proteomes" id="UP000037397"/>
    </source>
</evidence>
<keyword evidence="3" id="KW-1185">Reference proteome</keyword>
<dbReference type="Proteomes" id="UP000037397">
    <property type="component" value="Unassembled WGS sequence"/>
</dbReference>
<evidence type="ECO:0000256" key="1">
    <source>
        <dbReference type="SAM" id="Phobius"/>
    </source>
</evidence>
<proteinExistence type="predicted"/>
<feature type="transmembrane region" description="Helical" evidence="1">
    <location>
        <begin position="92"/>
        <end position="113"/>
    </location>
</feature>
<dbReference type="AlphaFoldDB" id="A0A0L6CF77"/>
<comment type="caution">
    <text evidence="2">The sequence shown here is derived from an EMBL/GenBank/DDBJ whole genome shotgun (WGS) entry which is preliminary data.</text>
</comment>
<keyword evidence="1" id="KW-1133">Transmembrane helix</keyword>
<dbReference type="EMBL" id="LAIR01000002">
    <property type="protein sequence ID" value="KNX36245.1"/>
    <property type="molecule type" value="Genomic_DNA"/>
</dbReference>
<accession>A0A0L6CF77</accession>
<keyword evidence="1" id="KW-0472">Membrane</keyword>
<protein>
    <submittedName>
        <fullName evidence="2">Uncharacterized protein</fullName>
    </submittedName>
</protein>
<dbReference type="STRING" id="1631356.VV01_02350"/>
<evidence type="ECO:0000313" key="2">
    <source>
        <dbReference type="EMBL" id="KNX36245.1"/>
    </source>
</evidence>
<name>A0A0L6CF77_9MICO</name>
<sequence>MNMTTQVSDGRRSTAETVTAVVLGVLQIPLALLACATAVVVALTLHPCATTTCHSTQQKEIGAAGVVLASAVIAAAVTIGGIAYGVRRHSAIAIWPMLGLTVLLVGFAAGYGLTRETGA</sequence>
<feature type="transmembrane region" description="Helical" evidence="1">
    <location>
        <begin position="20"/>
        <end position="45"/>
    </location>
</feature>
<feature type="transmembrane region" description="Helical" evidence="1">
    <location>
        <begin position="66"/>
        <end position="86"/>
    </location>
</feature>
<reference evidence="3" key="1">
    <citation type="submission" date="2015-03" db="EMBL/GenBank/DDBJ databases">
        <title>Luteipulveratus halotolerans sp. nov., a novel actinobacterium (Dermacoccaceae) from Sarawak, Malaysia.</title>
        <authorList>
            <person name="Juboi H."/>
            <person name="Basik A."/>
            <person name="Shamsul S.S."/>
            <person name="Arnold P."/>
            <person name="Schmitt E.K."/>
            <person name="Sanglier J.-J."/>
            <person name="Yeo T."/>
        </authorList>
    </citation>
    <scope>NUCLEOTIDE SEQUENCE [LARGE SCALE GENOMIC DNA]</scope>
    <source>
        <strain evidence="3">C296001</strain>
    </source>
</reference>
<organism evidence="2 3">
    <name type="scientific">Luteipulveratus halotolerans</name>
    <dbReference type="NCBI Taxonomy" id="1631356"/>
    <lineage>
        <taxon>Bacteria</taxon>
        <taxon>Bacillati</taxon>
        <taxon>Actinomycetota</taxon>
        <taxon>Actinomycetes</taxon>
        <taxon>Micrococcales</taxon>
        <taxon>Dermacoccaceae</taxon>
        <taxon>Luteipulveratus</taxon>
    </lineage>
</organism>